<sequence length="104" mass="12437">MELEVKTNVNSLEIEFYSILQKKLEDYTEKLLAVSHLPLVLTNTDLKRLFQISDSTLNRLVKLGEFPPCWYGIRGHYFRDDVLEWMRKSDSNDYREKLRLLRSL</sequence>
<feature type="domain" description="Helix-turn-helix" evidence="1">
    <location>
        <begin position="40"/>
        <end position="88"/>
    </location>
</feature>
<evidence type="ECO:0000313" key="2">
    <source>
        <dbReference type="EMBL" id="KAB7572121.1"/>
    </source>
</evidence>
<dbReference type="Proteomes" id="UP000070452">
    <property type="component" value="Unassembled WGS sequence"/>
</dbReference>
<dbReference type="EMBL" id="LRHK01000001">
    <property type="protein sequence ID" value="KWX18822.1"/>
    <property type="molecule type" value="Genomic_DNA"/>
</dbReference>
<dbReference type="InterPro" id="IPR041657">
    <property type="entry name" value="HTH_17"/>
</dbReference>
<dbReference type="AlphaFoldDB" id="A0A133CFA4"/>
<name>A0A133CFA4_ENTFC</name>
<reference evidence="4" key="4">
    <citation type="submission" date="2023-03" db="EMBL/GenBank/DDBJ databases">
        <authorList>
            <person name="Shen W."/>
            <person name="Cai J."/>
        </authorList>
    </citation>
    <scope>NUCLEOTIDE SEQUENCE</scope>
    <source>
        <strain evidence="4">B1010-2</strain>
    </source>
</reference>
<dbReference type="Proteomes" id="UP001260956">
    <property type="component" value="Unassembled WGS sequence"/>
</dbReference>
<reference evidence="2 8" key="3">
    <citation type="submission" date="2019-10" db="EMBL/GenBank/DDBJ databases">
        <title>Evolutionary dynamics of vancomycin-resistant Enterococcus faecium during gastrointestinal tract colonization and bloodstream infection in immunocompromised pediatric patients.</title>
        <authorList>
            <person name="Chilambi G.S."/>
            <person name="Nordstrom H.R."/>
            <person name="Evans D.R."/>
            <person name="Ferrolino J."/>
            <person name="Hayden R.T."/>
            <person name="Maron G.M."/>
            <person name="Vo A.N."/>
            <person name="Gilmore M.S."/>
            <person name="Wolf J."/>
            <person name="Rosch J.W."/>
            <person name="Van Tyne D."/>
        </authorList>
    </citation>
    <scope>NUCLEOTIDE SEQUENCE [LARGE SCALE GENOMIC DNA]</scope>
    <source>
        <strain evidence="2 8">VRECG27</strain>
    </source>
</reference>
<protein>
    <submittedName>
        <fullName evidence="5">DNA-binding protein</fullName>
    </submittedName>
    <submittedName>
        <fullName evidence="2">Helix-turn-helix domain-containing protein</fullName>
    </submittedName>
</protein>
<proteinExistence type="predicted"/>
<reference evidence="5 7" key="2">
    <citation type="submission" date="2017-02" db="EMBL/GenBank/DDBJ databases">
        <title>Clonality and virulence of isolates of VRE in Hematopoietic Stem Cell Transplanted (HSCT) patients.</title>
        <authorList>
            <person name="Marchi A.P."/>
            <person name="Martins R.C."/>
            <person name="Marie S.K."/>
            <person name="Levin A.S."/>
            <person name="Costa S.F."/>
        </authorList>
    </citation>
    <scope>NUCLEOTIDE SEQUENCE [LARGE SCALE GENOMIC DNA]</scope>
    <source>
        <strain evidence="5 7">LIM1759</strain>
    </source>
</reference>
<dbReference type="EMBL" id="JARPTX010000024">
    <property type="protein sequence ID" value="MDT2370141.1"/>
    <property type="molecule type" value="Genomic_DNA"/>
</dbReference>
<organism evidence="2 8">
    <name type="scientific">Enterococcus faecium</name>
    <name type="common">Streptococcus faecium</name>
    <dbReference type="NCBI Taxonomy" id="1352"/>
    <lineage>
        <taxon>Bacteria</taxon>
        <taxon>Bacillati</taxon>
        <taxon>Bacillota</taxon>
        <taxon>Bacilli</taxon>
        <taxon>Lactobacillales</taxon>
        <taxon>Enterococcaceae</taxon>
        <taxon>Enterococcus</taxon>
    </lineage>
</organism>
<comment type="caution">
    <text evidence="2">The sequence shown here is derived from an EMBL/GenBank/DDBJ whole genome shotgun (WGS) entry which is preliminary data.</text>
</comment>
<dbReference type="EMBL" id="MVGJ01000082">
    <property type="protein sequence ID" value="OOL80173.1"/>
    <property type="molecule type" value="Genomic_DNA"/>
</dbReference>
<dbReference type="Proteomes" id="UP000191171">
    <property type="component" value="Unassembled WGS sequence"/>
</dbReference>
<evidence type="ECO:0000313" key="7">
    <source>
        <dbReference type="Proteomes" id="UP000191171"/>
    </source>
</evidence>
<keyword evidence="5" id="KW-0238">DNA-binding</keyword>
<dbReference type="EMBL" id="WEFP01000017">
    <property type="protein sequence ID" value="KAB7572121.1"/>
    <property type="molecule type" value="Genomic_DNA"/>
</dbReference>
<evidence type="ECO:0000313" key="6">
    <source>
        <dbReference type="Proteomes" id="UP000070452"/>
    </source>
</evidence>
<evidence type="ECO:0000313" key="3">
    <source>
        <dbReference type="EMBL" id="KWX18822.1"/>
    </source>
</evidence>
<evidence type="ECO:0000259" key="1">
    <source>
        <dbReference type="Pfam" id="PF12728"/>
    </source>
</evidence>
<reference evidence="3 6" key="1">
    <citation type="submission" date="2016-01" db="EMBL/GenBank/DDBJ databases">
        <title>Molecular Mechanisms for transfer of large genomic segments between Enterococcus faecium strains.</title>
        <authorList>
            <person name="Garcia-Solache M.A."/>
            <person name="Lebreton F."/>
            <person name="Mclaughlin R.E."/>
            <person name="Whiteaker J.D."/>
            <person name="Gilmore M.S."/>
            <person name="Rice L.B."/>
        </authorList>
    </citation>
    <scope>NUCLEOTIDE SEQUENCE [LARGE SCALE GENOMIC DNA]</scope>
    <source>
        <strain evidence="3 6">D344RRF x C68</strain>
    </source>
</reference>
<evidence type="ECO:0000313" key="5">
    <source>
        <dbReference type="EMBL" id="OOL80173.1"/>
    </source>
</evidence>
<dbReference type="Proteomes" id="UP000469871">
    <property type="component" value="Unassembled WGS sequence"/>
</dbReference>
<dbReference type="RefSeq" id="WP_002300928.1">
    <property type="nucleotide sequence ID" value="NZ_AP026566.1"/>
</dbReference>
<evidence type="ECO:0000313" key="4">
    <source>
        <dbReference type="EMBL" id="MDT2370141.1"/>
    </source>
</evidence>
<evidence type="ECO:0000313" key="8">
    <source>
        <dbReference type="Proteomes" id="UP000469871"/>
    </source>
</evidence>
<dbReference type="GO" id="GO:0003677">
    <property type="term" value="F:DNA binding"/>
    <property type="evidence" value="ECO:0007669"/>
    <property type="project" value="UniProtKB-KW"/>
</dbReference>
<accession>A0A133CFA4</accession>
<gene>
    <name evidence="3" type="ORF">AWT83_10210</name>
    <name evidence="5" type="ORF">B1P95_12530</name>
    <name evidence="2" type="ORF">GBM73_17785</name>
    <name evidence="4" type="ORF">P6Z85_08210</name>
</gene>
<dbReference type="Pfam" id="PF12728">
    <property type="entry name" value="HTH_17"/>
    <property type="match status" value="1"/>
</dbReference>